<dbReference type="EMBL" id="SJPI01000001">
    <property type="protein sequence ID" value="TWT54032.1"/>
    <property type="molecule type" value="Genomic_DNA"/>
</dbReference>
<organism evidence="1 2">
    <name type="scientific">Rubripirellula amarantea</name>
    <dbReference type="NCBI Taxonomy" id="2527999"/>
    <lineage>
        <taxon>Bacteria</taxon>
        <taxon>Pseudomonadati</taxon>
        <taxon>Planctomycetota</taxon>
        <taxon>Planctomycetia</taxon>
        <taxon>Pirellulales</taxon>
        <taxon>Pirellulaceae</taxon>
        <taxon>Rubripirellula</taxon>
    </lineage>
</organism>
<evidence type="ECO:0000313" key="2">
    <source>
        <dbReference type="Proteomes" id="UP000316598"/>
    </source>
</evidence>
<dbReference type="AlphaFoldDB" id="A0A5C5WW10"/>
<comment type="caution">
    <text evidence="1">The sequence shown here is derived from an EMBL/GenBank/DDBJ whole genome shotgun (WGS) entry which is preliminary data.</text>
</comment>
<keyword evidence="2" id="KW-1185">Reference proteome</keyword>
<evidence type="ECO:0000313" key="1">
    <source>
        <dbReference type="EMBL" id="TWT54032.1"/>
    </source>
</evidence>
<reference evidence="1 2" key="1">
    <citation type="submission" date="2019-02" db="EMBL/GenBank/DDBJ databases">
        <title>Deep-cultivation of Planctomycetes and their phenomic and genomic characterization uncovers novel biology.</title>
        <authorList>
            <person name="Wiegand S."/>
            <person name="Jogler M."/>
            <person name="Boedeker C."/>
            <person name="Pinto D."/>
            <person name="Vollmers J."/>
            <person name="Rivas-Marin E."/>
            <person name="Kohn T."/>
            <person name="Peeters S.H."/>
            <person name="Heuer A."/>
            <person name="Rast P."/>
            <person name="Oberbeckmann S."/>
            <person name="Bunk B."/>
            <person name="Jeske O."/>
            <person name="Meyerdierks A."/>
            <person name="Storesund J.E."/>
            <person name="Kallscheuer N."/>
            <person name="Luecker S."/>
            <person name="Lage O.M."/>
            <person name="Pohl T."/>
            <person name="Merkel B.J."/>
            <person name="Hornburger P."/>
            <person name="Mueller R.-W."/>
            <person name="Bruemmer F."/>
            <person name="Labrenz M."/>
            <person name="Spormann A.M."/>
            <person name="Op Den Camp H."/>
            <person name="Overmann J."/>
            <person name="Amann R."/>
            <person name="Jetten M.S.M."/>
            <person name="Mascher T."/>
            <person name="Medema M.H."/>
            <person name="Devos D.P."/>
            <person name="Kaster A.-K."/>
            <person name="Ovreas L."/>
            <person name="Rohde M."/>
            <person name="Galperin M.Y."/>
            <person name="Jogler C."/>
        </authorList>
    </citation>
    <scope>NUCLEOTIDE SEQUENCE [LARGE SCALE GENOMIC DNA]</scope>
    <source>
        <strain evidence="1 2">Pla22</strain>
    </source>
</reference>
<dbReference type="Proteomes" id="UP000316598">
    <property type="component" value="Unassembled WGS sequence"/>
</dbReference>
<gene>
    <name evidence="1" type="ORF">Pla22_16670</name>
</gene>
<proteinExistence type="predicted"/>
<protein>
    <submittedName>
        <fullName evidence="1">Uncharacterized protein</fullName>
    </submittedName>
</protein>
<name>A0A5C5WW10_9BACT</name>
<sequence>MGVKASEANVLWFLLALNRNSVAMRTETLMQIGAACAS</sequence>
<accession>A0A5C5WW10</accession>